<dbReference type="InterPro" id="IPR004680">
    <property type="entry name" value="Cit_transptr-like_dom"/>
</dbReference>
<keyword evidence="6 7" id="KW-0472">Membrane</keyword>
<feature type="transmembrane region" description="Helical" evidence="7">
    <location>
        <begin position="12"/>
        <end position="40"/>
    </location>
</feature>
<feature type="transmembrane region" description="Helical" evidence="7">
    <location>
        <begin position="283"/>
        <end position="303"/>
    </location>
</feature>
<evidence type="ECO:0000256" key="2">
    <source>
        <dbReference type="ARBA" id="ARBA00022448"/>
    </source>
</evidence>
<evidence type="ECO:0000256" key="5">
    <source>
        <dbReference type="ARBA" id="ARBA00022989"/>
    </source>
</evidence>
<comment type="subcellular location">
    <subcellularLocation>
        <location evidence="1">Cell membrane</location>
        <topology evidence="1">Multi-pass membrane protein</topology>
    </subcellularLocation>
</comment>
<evidence type="ECO:0000256" key="3">
    <source>
        <dbReference type="ARBA" id="ARBA00022475"/>
    </source>
</evidence>
<evidence type="ECO:0000256" key="1">
    <source>
        <dbReference type="ARBA" id="ARBA00004651"/>
    </source>
</evidence>
<keyword evidence="2" id="KW-0813">Transport</keyword>
<sequence length="304" mass="33589">MSSRAHNARHLTALFVMLSFFSAMFLTNDMAVLTFIPLYLRIAKKFDLPEILPVTAITIGANQGSAMTPFGNAHNIFLMSEFKIPVTTFFTWVIPLFLIAALVLIVLVMLVPKKELPMPPAEDIRIMMRPTVITVIVALVVFASIFNVLPAWVAALIAVVWACLVDWHIMGKVDYAIVLTFAGFFLIISNINQIPAVSNLLSAIIHTPLSVYLTSVILSQFISNVPTTVLVSNFTTHLPAIFYGTNIGGLGTLVASMCNLVAFKQYTLYSKKSHRRFLTYFMMINFVALLVIGAVGLCAAIYFE</sequence>
<dbReference type="EMBL" id="CP117884">
    <property type="protein sequence ID" value="WDF82740.1"/>
    <property type="molecule type" value="Genomic_DNA"/>
</dbReference>
<dbReference type="RefSeq" id="WP_274260416.1">
    <property type="nucleotide sequence ID" value="NZ_CP117884.1"/>
</dbReference>
<dbReference type="Pfam" id="PF03600">
    <property type="entry name" value="CitMHS"/>
    <property type="match status" value="1"/>
</dbReference>
<evidence type="ECO:0000256" key="7">
    <source>
        <dbReference type="SAM" id="Phobius"/>
    </source>
</evidence>
<evidence type="ECO:0000313" key="9">
    <source>
        <dbReference type="EMBL" id="WDF82740.1"/>
    </source>
</evidence>
<feature type="transmembrane region" description="Helical" evidence="7">
    <location>
        <begin position="241"/>
        <end position="262"/>
    </location>
</feature>
<feature type="transmembrane region" description="Helical" evidence="7">
    <location>
        <begin position="200"/>
        <end position="221"/>
    </location>
</feature>
<feature type="transmembrane region" description="Helical" evidence="7">
    <location>
        <begin position="167"/>
        <end position="188"/>
    </location>
</feature>
<evidence type="ECO:0000313" key="10">
    <source>
        <dbReference type="Proteomes" id="UP001220377"/>
    </source>
</evidence>
<keyword evidence="5 7" id="KW-1133">Transmembrane helix</keyword>
<gene>
    <name evidence="9" type="ORF">PQ472_00440</name>
</gene>
<dbReference type="Proteomes" id="UP001220377">
    <property type="component" value="Chromosome"/>
</dbReference>
<dbReference type="PANTHER" id="PTHR43302">
    <property type="entry name" value="TRANSPORTER ARSB-RELATED"/>
    <property type="match status" value="1"/>
</dbReference>
<keyword evidence="10" id="KW-1185">Reference proteome</keyword>
<proteinExistence type="predicted"/>
<evidence type="ECO:0000256" key="4">
    <source>
        <dbReference type="ARBA" id="ARBA00022692"/>
    </source>
</evidence>
<keyword evidence="3" id="KW-1003">Cell membrane</keyword>
<reference evidence="9 10" key="1">
    <citation type="submission" date="2023-02" db="EMBL/GenBank/DDBJ databases">
        <title>Genome sequence of Lacticaseibacillus sp. KACC 23028.</title>
        <authorList>
            <person name="Kim S."/>
            <person name="Heo J."/>
            <person name="Kwon S.-W."/>
        </authorList>
    </citation>
    <scope>NUCLEOTIDE SEQUENCE [LARGE SCALE GENOMIC DNA]</scope>
    <source>
        <strain evidence="9 10">KACC 23028</strain>
    </source>
</reference>
<name>A0ABY7WRD2_9LACO</name>
<organism evidence="9 10">
    <name type="scientific">Lacticaseibacillus pabuli</name>
    <dbReference type="NCBI Taxonomy" id="3025672"/>
    <lineage>
        <taxon>Bacteria</taxon>
        <taxon>Bacillati</taxon>
        <taxon>Bacillota</taxon>
        <taxon>Bacilli</taxon>
        <taxon>Lactobacillales</taxon>
        <taxon>Lactobacillaceae</taxon>
        <taxon>Lacticaseibacillus</taxon>
    </lineage>
</organism>
<dbReference type="PANTHER" id="PTHR43302:SF5">
    <property type="entry name" value="TRANSPORTER ARSB-RELATED"/>
    <property type="match status" value="1"/>
</dbReference>
<accession>A0ABY7WRD2</accession>
<keyword evidence="4 7" id="KW-0812">Transmembrane</keyword>
<feature type="transmembrane region" description="Helical" evidence="7">
    <location>
        <begin position="89"/>
        <end position="111"/>
    </location>
</feature>
<feature type="domain" description="Citrate transporter-like" evidence="8">
    <location>
        <begin position="4"/>
        <end position="231"/>
    </location>
</feature>
<feature type="transmembrane region" description="Helical" evidence="7">
    <location>
        <begin position="132"/>
        <end position="161"/>
    </location>
</feature>
<evidence type="ECO:0000259" key="8">
    <source>
        <dbReference type="Pfam" id="PF03600"/>
    </source>
</evidence>
<protein>
    <submittedName>
        <fullName evidence="9">SLC13 family permease</fullName>
    </submittedName>
</protein>
<evidence type="ECO:0000256" key="6">
    <source>
        <dbReference type="ARBA" id="ARBA00023136"/>
    </source>
</evidence>